<dbReference type="RefSeq" id="WP_243309252.1">
    <property type="nucleotide sequence ID" value="NZ_JALGBI010000003.1"/>
</dbReference>
<dbReference type="InterPro" id="IPR032812">
    <property type="entry name" value="SbsA_Ig"/>
</dbReference>
<feature type="domain" description="SbsA Ig-like" evidence="3">
    <location>
        <begin position="34"/>
        <end position="131"/>
    </location>
</feature>
<evidence type="ECO:0000259" key="3">
    <source>
        <dbReference type="Pfam" id="PF13205"/>
    </source>
</evidence>
<dbReference type="Proteomes" id="UP001139447">
    <property type="component" value="Unassembled WGS sequence"/>
</dbReference>
<evidence type="ECO:0000313" key="4">
    <source>
        <dbReference type="EMBL" id="MCJ0765652.1"/>
    </source>
</evidence>
<dbReference type="Pfam" id="PF13205">
    <property type="entry name" value="Big_5"/>
    <property type="match status" value="1"/>
</dbReference>
<keyword evidence="5" id="KW-1185">Reference proteome</keyword>
<sequence length="549" mass="54440">MNHLKNRHLLALALSLGLTACGGGSDGLAPFGPVSSTPANGATGVARNVQPSATFNQSLNAASITATTAQLLSPLGLPLPVTLSASGAVLSMAPVAAALPGGTTYTLALAAGLQSASGAVLGTALSSTFSTVAQQWSGVAQVSALPSAGHAFASSVVADAAGNLTLAWYQDNGTRTVVNASRYANGAWSAPVQVDNPAATGNAVNPSLVADAAGNVTAAWQQNNGTRFVLNASRYSGGAWSTPVQVDSPSATRDAQNAALVADAAGNVTAVWRQSSGGSNYVLNASRYSSGAWSVPVRIDSPSAISASSSAALVVDAAGNVTALWSQNNGTRNIINASRYGGGAWSAPTQVDSASATGDAQSPALAVDAAGSVTAAWSQNNGVRSVINASRFSGGSWSPAVEIDSPGATGSADRPTLAADAAGNVTAAWIQISGARAIFNASRYSSGNWSTPVQVDSPSATGGVDQTVLAADIAGNVTALWSQASGARVVINACRFSGGRWSTPVEVDSASATGTADGPLLAVDAAGNAVAAWSQVLGSSFVVNTNRLQ</sequence>
<evidence type="ECO:0000256" key="1">
    <source>
        <dbReference type="ARBA" id="ARBA00022729"/>
    </source>
</evidence>
<dbReference type="EMBL" id="JALGBI010000003">
    <property type="protein sequence ID" value="MCJ0765652.1"/>
    <property type="molecule type" value="Genomic_DNA"/>
</dbReference>
<dbReference type="PROSITE" id="PS51257">
    <property type="entry name" value="PROKAR_LIPOPROTEIN"/>
    <property type="match status" value="1"/>
</dbReference>
<dbReference type="SUPFAM" id="SSF89372">
    <property type="entry name" value="Fucose-specific lectin"/>
    <property type="match status" value="1"/>
</dbReference>
<comment type="caution">
    <text evidence="4">The sequence shown here is derived from an EMBL/GenBank/DDBJ whole genome shotgun (WGS) entry which is preliminary data.</text>
</comment>
<gene>
    <name evidence="4" type="ORF">MMF98_20760</name>
</gene>
<evidence type="ECO:0000256" key="2">
    <source>
        <dbReference type="SAM" id="SignalP"/>
    </source>
</evidence>
<feature type="chain" id="PRO_5040756587" evidence="2">
    <location>
        <begin position="21"/>
        <end position="549"/>
    </location>
</feature>
<accession>A0A9X2ARI5</accession>
<reference evidence="4" key="1">
    <citation type="submission" date="2022-03" db="EMBL/GenBank/DDBJ databases">
        <authorList>
            <person name="Woo C.Y."/>
        </authorList>
    </citation>
    <scope>NUCLEOTIDE SEQUENCE</scope>
    <source>
        <strain evidence="4">CYS-02</strain>
    </source>
</reference>
<evidence type="ECO:0000313" key="5">
    <source>
        <dbReference type="Proteomes" id="UP001139447"/>
    </source>
</evidence>
<protein>
    <submittedName>
        <fullName evidence="4">Ig-like domain-containing protein</fullName>
    </submittedName>
</protein>
<organism evidence="4 5">
    <name type="scientific">Variovorax terrae</name>
    <dbReference type="NCBI Taxonomy" id="2923278"/>
    <lineage>
        <taxon>Bacteria</taxon>
        <taxon>Pseudomonadati</taxon>
        <taxon>Pseudomonadota</taxon>
        <taxon>Betaproteobacteria</taxon>
        <taxon>Burkholderiales</taxon>
        <taxon>Comamonadaceae</taxon>
        <taxon>Variovorax</taxon>
    </lineage>
</organism>
<keyword evidence="1 2" id="KW-0732">Signal</keyword>
<feature type="signal peptide" evidence="2">
    <location>
        <begin position="1"/>
        <end position="20"/>
    </location>
</feature>
<dbReference type="AlphaFoldDB" id="A0A9X2ARI5"/>
<proteinExistence type="predicted"/>
<name>A0A9X2ARI5_9BURK</name>